<evidence type="ECO:0000256" key="2">
    <source>
        <dbReference type="ARBA" id="ARBA00023125"/>
    </source>
</evidence>
<reference evidence="6" key="1">
    <citation type="submission" date="2018-02" db="EMBL/GenBank/DDBJ databases">
        <authorList>
            <person name="Seth-Smith MB H."/>
            <person name="Seth-Smith H."/>
        </authorList>
    </citation>
    <scope>NUCLEOTIDE SEQUENCE [LARGE SCALE GENOMIC DNA]</scope>
</reference>
<protein>
    <submittedName>
        <fullName evidence="5">Putative HTH-type transcriptional regulator YdfH</fullName>
    </submittedName>
</protein>
<dbReference type="PANTHER" id="PTHR43537:SF45">
    <property type="entry name" value="GNTR FAMILY REGULATORY PROTEIN"/>
    <property type="match status" value="1"/>
</dbReference>
<keyword evidence="3" id="KW-0804">Transcription</keyword>
<dbReference type="SMART" id="SM00895">
    <property type="entry name" value="FCD"/>
    <property type="match status" value="1"/>
</dbReference>
<dbReference type="Gene3D" id="1.10.10.10">
    <property type="entry name" value="Winged helix-like DNA-binding domain superfamily/Winged helix DNA-binding domain"/>
    <property type="match status" value="1"/>
</dbReference>
<evidence type="ECO:0000256" key="3">
    <source>
        <dbReference type="ARBA" id="ARBA00023163"/>
    </source>
</evidence>
<dbReference type="EMBL" id="LR130759">
    <property type="protein sequence ID" value="VDM87575.1"/>
    <property type="molecule type" value="Genomic_DNA"/>
</dbReference>
<dbReference type="SUPFAM" id="SSF46785">
    <property type="entry name" value="Winged helix' DNA-binding domain"/>
    <property type="match status" value="1"/>
</dbReference>
<gene>
    <name evidence="5" type="primary">ydfH</name>
    <name evidence="5" type="ORF">MB901379_01119</name>
</gene>
<dbReference type="RefSeq" id="WP_158015696.1">
    <property type="nucleotide sequence ID" value="NZ_CBCSKE010000006.1"/>
</dbReference>
<proteinExistence type="predicted"/>
<dbReference type="CDD" id="cd07377">
    <property type="entry name" value="WHTH_GntR"/>
    <property type="match status" value="1"/>
</dbReference>
<accession>A0A3S4C9P1</accession>
<sequence length="225" mass="24755">MNSFIGPLVRESTPSIIADKLRQAIAHGELKPGTQLGEAELARRLGVSRGPLREGMQRLTQEGLLVAIRNRGLFVIDITPDDVRDMYLAREAIERAAMAKILEGDHAAAGDELLLIADQMAAADSPAEVSERDIAFHERLLQLAQSPRLSRMHQTLITETQMCIHALSDSYADSEVRGQEHRALAEGIRKGDRELAERLLAAHMDDAIRRLVEGTAAEEPKPVDS</sequence>
<dbReference type="GO" id="GO:0003677">
    <property type="term" value="F:DNA binding"/>
    <property type="evidence" value="ECO:0007669"/>
    <property type="project" value="UniProtKB-KW"/>
</dbReference>
<evidence type="ECO:0000259" key="4">
    <source>
        <dbReference type="PROSITE" id="PS50949"/>
    </source>
</evidence>
<dbReference type="Pfam" id="PF07729">
    <property type="entry name" value="FCD"/>
    <property type="match status" value="1"/>
</dbReference>
<dbReference type="InterPro" id="IPR036388">
    <property type="entry name" value="WH-like_DNA-bd_sf"/>
</dbReference>
<dbReference type="InterPro" id="IPR000524">
    <property type="entry name" value="Tscrpt_reg_HTH_GntR"/>
</dbReference>
<dbReference type="PANTHER" id="PTHR43537">
    <property type="entry name" value="TRANSCRIPTIONAL REGULATOR, GNTR FAMILY"/>
    <property type="match status" value="1"/>
</dbReference>
<dbReference type="AlphaFoldDB" id="A0A3S4C9P1"/>
<dbReference type="InterPro" id="IPR008920">
    <property type="entry name" value="TF_FadR/GntR_C"/>
</dbReference>
<keyword evidence="6" id="KW-1185">Reference proteome</keyword>
<keyword evidence="2" id="KW-0238">DNA-binding</keyword>
<dbReference type="Proteomes" id="UP000269998">
    <property type="component" value="Chromosome"/>
</dbReference>
<dbReference type="GO" id="GO:0003700">
    <property type="term" value="F:DNA-binding transcription factor activity"/>
    <property type="evidence" value="ECO:0007669"/>
    <property type="project" value="InterPro"/>
</dbReference>
<dbReference type="SMART" id="SM00345">
    <property type="entry name" value="HTH_GNTR"/>
    <property type="match status" value="1"/>
</dbReference>
<organism evidence="5 6">
    <name type="scientific">Mycobacterium basiliense</name>
    <dbReference type="NCBI Taxonomy" id="2094119"/>
    <lineage>
        <taxon>Bacteria</taxon>
        <taxon>Bacillati</taxon>
        <taxon>Actinomycetota</taxon>
        <taxon>Actinomycetes</taxon>
        <taxon>Mycobacteriales</taxon>
        <taxon>Mycobacteriaceae</taxon>
        <taxon>Mycobacterium</taxon>
    </lineage>
</organism>
<dbReference type="PRINTS" id="PR00035">
    <property type="entry name" value="HTHGNTR"/>
</dbReference>
<name>A0A3S4C9P1_9MYCO</name>
<dbReference type="InterPro" id="IPR011711">
    <property type="entry name" value="GntR_C"/>
</dbReference>
<keyword evidence="1" id="KW-0805">Transcription regulation</keyword>
<dbReference type="PROSITE" id="PS50949">
    <property type="entry name" value="HTH_GNTR"/>
    <property type="match status" value="1"/>
</dbReference>
<feature type="domain" description="HTH gntR-type" evidence="4">
    <location>
        <begin position="11"/>
        <end position="78"/>
    </location>
</feature>
<dbReference type="OrthoDB" id="5243844at2"/>
<evidence type="ECO:0000313" key="5">
    <source>
        <dbReference type="EMBL" id="VDM87575.1"/>
    </source>
</evidence>
<dbReference type="Gene3D" id="1.20.120.530">
    <property type="entry name" value="GntR ligand-binding domain-like"/>
    <property type="match status" value="1"/>
</dbReference>
<dbReference type="SUPFAM" id="SSF48008">
    <property type="entry name" value="GntR ligand-binding domain-like"/>
    <property type="match status" value="1"/>
</dbReference>
<evidence type="ECO:0000313" key="6">
    <source>
        <dbReference type="Proteomes" id="UP000269998"/>
    </source>
</evidence>
<evidence type="ECO:0000256" key="1">
    <source>
        <dbReference type="ARBA" id="ARBA00023015"/>
    </source>
</evidence>
<dbReference type="Pfam" id="PF00392">
    <property type="entry name" value="GntR"/>
    <property type="match status" value="1"/>
</dbReference>
<dbReference type="KEGG" id="mbai:MB901379_01119"/>
<dbReference type="InterPro" id="IPR036390">
    <property type="entry name" value="WH_DNA-bd_sf"/>
</dbReference>